<feature type="non-terminal residue" evidence="1">
    <location>
        <position position="1"/>
    </location>
</feature>
<dbReference type="STRING" id="1149755.A0A2J6RHQ1"/>
<sequence>LEDLIDACFGLVQLDEETTTLRFAHSSVKEFVTRSRLSSTPNLLEEGHASIARTCLKYLNSIEFTGSCKTFAELESRIQEHPLLRYAA</sequence>
<organism evidence="1 2">
    <name type="scientific">Hyaloscypha variabilis (strain UAMH 11265 / GT02V1 / F)</name>
    <name type="common">Meliniomyces variabilis</name>
    <dbReference type="NCBI Taxonomy" id="1149755"/>
    <lineage>
        <taxon>Eukaryota</taxon>
        <taxon>Fungi</taxon>
        <taxon>Dikarya</taxon>
        <taxon>Ascomycota</taxon>
        <taxon>Pezizomycotina</taxon>
        <taxon>Leotiomycetes</taxon>
        <taxon>Helotiales</taxon>
        <taxon>Hyaloscyphaceae</taxon>
        <taxon>Hyaloscypha</taxon>
        <taxon>Hyaloscypha variabilis</taxon>
    </lineage>
</organism>
<dbReference type="PANTHER" id="PTHR10039:SF15">
    <property type="entry name" value="NACHT DOMAIN-CONTAINING PROTEIN"/>
    <property type="match status" value="1"/>
</dbReference>
<evidence type="ECO:0000313" key="2">
    <source>
        <dbReference type="Proteomes" id="UP000235786"/>
    </source>
</evidence>
<reference evidence="1 2" key="1">
    <citation type="submission" date="2016-04" db="EMBL/GenBank/DDBJ databases">
        <title>A degradative enzymes factory behind the ericoid mycorrhizal symbiosis.</title>
        <authorList>
            <consortium name="DOE Joint Genome Institute"/>
            <person name="Martino E."/>
            <person name="Morin E."/>
            <person name="Grelet G."/>
            <person name="Kuo A."/>
            <person name="Kohler A."/>
            <person name="Daghino S."/>
            <person name="Barry K."/>
            <person name="Choi C."/>
            <person name="Cichocki N."/>
            <person name="Clum A."/>
            <person name="Copeland A."/>
            <person name="Hainaut M."/>
            <person name="Haridas S."/>
            <person name="Labutti K."/>
            <person name="Lindquist E."/>
            <person name="Lipzen A."/>
            <person name="Khouja H.-R."/>
            <person name="Murat C."/>
            <person name="Ohm R."/>
            <person name="Olson A."/>
            <person name="Spatafora J."/>
            <person name="Veneault-Fourrey C."/>
            <person name="Henrissat B."/>
            <person name="Grigoriev I."/>
            <person name="Martin F."/>
            <person name="Perotto S."/>
        </authorList>
    </citation>
    <scope>NUCLEOTIDE SEQUENCE [LARGE SCALE GENOMIC DNA]</scope>
    <source>
        <strain evidence="1 2">F</strain>
    </source>
</reference>
<dbReference type="PANTHER" id="PTHR10039">
    <property type="entry name" value="AMELOGENIN"/>
    <property type="match status" value="1"/>
</dbReference>
<feature type="non-terminal residue" evidence="1">
    <location>
        <position position="88"/>
    </location>
</feature>
<keyword evidence="2" id="KW-1185">Reference proteome</keyword>
<gene>
    <name evidence="1" type="ORF">L207DRAFT_388100</name>
</gene>
<dbReference type="OrthoDB" id="195446at2759"/>
<evidence type="ECO:0000313" key="1">
    <source>
        <dbReference type="EMBL" id="PMD38044.1"/>
    </source>
</evidence>
<accession>A0A2J6RHQ1</accession>
<dbReference type="Proteomes" id="UP000235786">
    <property type="component" value="Unassembled WGS sequence"/>
</dbReference>
<name>A0A2J6RHQ1_HYAVF</name>
<dbReference type="EMBL" id="KZ613948">
    <property type="protein sequence ID" value="PMD38044.1"/>
    <property type="molecule type" value="Genomic_DNA"/>
</dbReference>
<proteinExistence type="predicted"/>
<dbReference type="AlphaFoldDB" id="A0A2J6RHQ1"/>
<protein>
    <submittedName>
        <fullName evidence="1">Uncharacterized protein</fullName>
    </submittedName>
</protein>